<dbReference type="SUPFAM" id="SSF52540">
    <property type="entry name" value="P-loop containing nucleoside triphosphate hydrolases"/>
    <property type="match status" value="2"/>
</dbReference>
<name>Q9KE87_HALH5</name>
<dbReference type="InterPro" id="IPR027417">
    <property type="entry name" value="P-loop_NTPase"/>
</dbReference>
<accession>Q9KE87</accession>
<dbReference type="eggNOG" id="COG0553">
    <property type="taxonomic scope" value="Bacteria"/>
</dbReference>
<dbReference type="CDD" id="cd18793">
    <property type="entry name" value="SF2_C_SNF"/>
    <property type="match status" value="1"/>
</dbReference>
<reference evidence="7 8" key="1">
    <citation type="journal article" date="2000" name="Nucleic Acids Res.">
        <title>Complete genome sequence of the alkaliphilic bacterium Bacillus halodurans and genomic sequence comparison with Bacillus subtilis.</title>
        <authorList>
            <person name="Takami H."/>
            <person name="Nakasone K."/>
            <person name="Takaki Y."/>
            <person name="Maeno G."/>
            <person name="Sasaki R."/>
            <person name="Masui N."/>
            <person name="Fuji F."/>
            <person name="Hirama C."/>
            <person name="Nakamura Y."/>
            <person name="Ogasawara N."/>
            <person name="Kuhara S."/>
            <person name="Horikoshi K."/>
        </authorList>
    </citation>
    <scope>NUCLEOTIDE SEQUENCE [LARGE SCALE GENOMIC DNA]</scope>
    <source>
        <strain evidence="8">ATCC BAA-125 / DSM 18197 / FERM 7344 / JCM 9153 / C-125</strain>
    </source>
</reference>
<dbReference type="PROSITE" id="PS51194">
    <property type="entry name" value="HELICASE_CTER"/>
    <property type="match status" value="1"/>
</dbReference>
<sequence length="577" mass="67036">MNIIPVSKQQKLHLTKELSPLKNIKLKLQSQAIQLQKGFDRLICLDEVYLEPRPWQYETAIKVLRDMQGSAILADEVGLGKTIEAGLIIKELLVRGLINSVLILVPAPLVEQWRDEMNDKFKIQLTDLKEEGWEEQNLLISSMPYLVRSKKRQEIINKRTFDLLVVDEAHCLKNHRTQTYKFVYTIQKNNTLLMSATPIQNDMRELFNLVNILKPGFLKSRKKFREQFIVNRYTPKNIEALRDLLNKVMIRHRRSDTLVELPRRVIRNVEIELTEIERNFHNGVIDFCRDTYKKYMEGDIQIGWDKTRVHLIVLILLSLLKQNCSSPQASLSTLRTKMFPRLDGVDKKNCLDLIQLGERITAPSKAIELLKLLKQSDEQAIVYSEYRVTIDLLSELLEEHDFTVTTYHGRLSSREKQQSIERFKNKEAQVFISSESGGQGLNLQFCRRLINFDLPWNPMRIEQRIGRVHRFGQVNDVEIYTMPTKGAIDEYLLYTLTSKVNLFEVVIGELDTILSYMKNNDESFELRIGKIILESKNSAEVEEQLRSISDEFLTAKQELDQDVDQATKILNTIGVGT</sequence>
<protein>
    <submittedName>
        <fullName evidence="7">SNF2 helicase</fullName>
    </submittedName>
</protein>
<dbReference type="OrthoDB" id="9814088at2"/>
<feature type="domain" description="Helicase C-terminal" evidence="6">
    <location>
        <begin position="365"/>
        <end position="521"/>
    </location>
</feature>
<keyword evidence="4" id="KW-0067">ATP-binding</keyword>
<keyword evidence="2" id="KW-0378">Hydrolase</keyword>
<proteinExistence type="predicted"/>
<keyword evidence="1" id="KW-0547">Nucleotide-binding</keyword>
<evidence type="ECO:0000259" key="6">
    <source>
        <dbReference type="PROSITE" id="PS51194"/>
    </source>
</evidence>
<dbReference type="InterPro" id="IPR014001">
    <property type="entry name" value="Helicase_ATP-bd"/>
</dbReference>
<dbReference type="PROSITE" id="PS51192">
    <property type="entry name" value="HELICASE_ATP_BIND_1"/>
    <property type="match status" value="1"/>
</dbReference>
<dbReference type="PANTHER" id="PTHR10799">
    <property type="entry name" value="SNF2/RAD54 HELICASE FAMILY"/>
    <property type="match status" value="1"/>
</dbReference>
<evidence type="ECO:0000259" key="5">
    <source>
        <dbReference type="PROSITE" id="PS51192"/>
    </source>
</evidence>
<evidence type="ECO:0000313" key="7">
    <source>
        <dbReference type="EMBL" id="BAB04688.1"/>
    </source>
</evidence>
<dbReference type="HOGENOM" id="CLU_006041_1_0_9"/>
<evidence type="ECO:0000256" key="3">
    <source>
        <dbReference type="ARBA" id="ARBA00022806"/>
    </source>
</evidence>
<gene>
    <name evidence="7" type="ordered locus">BH0969</name>
</gene>
<dbReference type="SMART" id="SM00487">
    <property type="entry name" value="DEXDc"/>
    <property type="match status" value="1"/>
</dbReference>
<dbReference type="Pfam" id="PF00271">
    <property type="entry name" value="Helicase_C"/>
    <property type="match status" value="1"/>
</dbReference>
<dbReference type="KEGG" id="bha:BH0969"/>
<keyword evidence="3 7" id="KW-0347">Helicase</keyword>
<feature type="domain" description="Helicase ATP-binding" evidence="5">
    <location>
        <begin position="62"/>
        <end position="216"/>
    </location>
</feature>
<dbReference type="GO" id="GO:0005524">
    <property type="term" value="F:ATP binding"/>
    <property type="evidence" value="ECO:0007669"/>
    <property type="project" value="UniProtKB-KW"/>
</dbReference>
<dbReference type="InterPro" id="IPR038718">
    <property type="entry name" value="SNF2-like_sf"/>
</dbReference>
<dbReference type="CDD" id="cd18011">
    <property type="entry name" value="DEXDc_RapA"/>
    <property type="match status" value="1"/>
</dbReference>
<dbReference type="InterPro" id="IPR000330">
    <property type="entry name" value="SNF2_N"/>
</dbReference>
<evidence type="ECO:0000256" key="2">
    <source>
        <dbReference type="ARBA" id="ARBA00022801"/>
    </source>
</evidence>
<dbReference type="GO" id="GO:0016787">
    <property type="term" value="F:hydrolase activity"/>
    <property type="evidence" value="ECO:0007669"/>
    <property type="project" value="UniProtKB-KW"/>
</dbReference>
<dbReference type="AlphaFoldDB" id="Q9KE87"/>
<evidence type="ECO:0000256" key="1">
    <source>
        <dbReference type="ARBA" id="ARBA00022741"/>
    </source>
</evidence>
<dbReference type="Gene3D" id="3.40.50.300">
    <property type="entry name" value="P-loop containing nucleotide triphosphate hydrolases"/>
    <property type="match status" value="1"/>
</dbReference>
<dbReference type="RefSeq" id="WP_010897141.1">
    <property type="nucleotide sequence ID" value="NC_002570.2"/>
</dbReference>
<dbReference type="InterPro" id="IPR057342">
    <property type="entry name" value="DEXDc_RapA"/>
</dbReference>
<dbReference type="Gene3D" id="3.40.50.10810">
    <property type="entry name" value="Tandem AAA-ATPase domain"/>
    <property type="match status" value="1"/>
</dbReference>
<dbReference type="STRING" id="272558.gene:10726863"/>
<dbReference type="EMBL" id="BA000004">
    <property type="protein sequence ID" value="BAB04688.1"/>
    <property type="molecule type" value="Genomic_DNA"/>
</dbReference>
<dbReference type="SMART" id="SM00490">
    <property type="entry name" value="HELICc"/>
    <property type="match status" value="1"/>
</dbReference>
<evidence type="ECO:0000256" key="4">
    <source>
        <dbReference type="ARBA" id="ARBA00022840"/>
    </source>
</evidence>
<dbReference type="GO" id="GO:0004386">
    <property type="term" value="F:helicase activity"/>
    <property type="evidence" value="ECO:0007669"/>
    <property type="project" value="UniProtKB-KW"/>
</dbReference>
<dbReference type="Pfam" id="PF00176">
    <property type="entry name" value="SNF2-rel_dom"/>
    <property type="match status" value="1"/>
</dbReference>
<organism evidence="7 8">
    <name type="scientific">Halalkalibacterium halodurans (strain ATCC BAA-125 / DSM 18197 / FERM 7344 / JCM 9153 / C-125)</name>
    <name type="common">Bacillus halodurans</name>
    <dbReference type="NCBI Taxonomy" id="272558"/>
    <lineage>
        <taxon>Bacteria</taxon>
        <taxon>Bacillati</taxon>
        <taxon>Bacillota</taxon>
        <taxon>Bacilli</taxon>
        <taxon>Bacillales</taxon>
        <taxon>Bacillaceae</taxon>
        <taxon>Halalkalibacterium (ex Joshi et al. 2022)</taxon>
    </lineage>
</organism>
<dbReference type="Proteomes" id="UP000001258">
    <property type="component" value="Chromosome"/>
</dbReference>
<evidence type="ECO:0000313" key="8">
    <source>
        <dbReference type="Proteomes" id="UP000001258"/>
    </source>
</evidence>
<dbReference type="InterPro" id="IPR001650">
    <property type="entry name" value="Helicase_C-like"/>
</dbReference>
<keyword evidence="8" id="KW-1185">Reference proteome</keyword>
<dbReference type="PIR" id="A83771">
    <property type="entry name" value="A83771"/>
</dbReference>
<dbReference type="InterPro" id="IPR049730">
    <property type="entry name" value="SNF2/RAD54-like_C"/>
</dbReference>